<evidence type="ECO:0000256" key="4">
    <source>
        <dbReference type="ARBA" id="ARBA00022692"/>
    </source>
</evidence>
<dbReference type="InterPro" id="IPR046342">
    <property type="entry name" value="CBS_dom_sf"/>
</dbReference>
<feature type="transmembrane region" description="Helical" evidence="9">
    <location>
        <begin position="311"/>
        <end position="338"/>
    </location>
</feature>
<keyword evidence="4 9" id="KW-0812">Transmembrane</keyword>
<evidence type="ECO:0000256" key="9">
    <source>
        <dbReference type="RuleBase" id="RU362011"/>
    </source>
</evidence>
<dbReference type="CDD" id="cd04606">
    <property type="entry name" value="CBS_pair_Mg_transporter"/>
    <property type="match status" value="1"/>
</dbReference>
<dbReference type="InterPro" id="IPR006669">
    <property type="entry name" value="MgtE_transporter"/>
</dbReference>
<dbReference type="Pfam" id="PF00571">
    <property type="entry name" value="CBS"/>
    <property type="match status" value="1"/>
</dbReference>
<dbReference type="Gene3D" id="1.25.60.10">
    <property type="entry name" value="MgtE N-terminal domain-like"/>
    <property type="match status" value="1"/>
</dbReference>
<dbReference type="SMART" id="SM00116">
    <property type="entry name" value="CBS"/>
    <property type="match status" value="1"/>
</dbReference>
<sequence length="457" mass="50358">MKDINRTKEQIQFCIRGELWDQLFGLLEELHPADIADVIEDAQDEVQSRIFELLSDETKADVIAELDDSTEADILEELSVEEISDIADEMAPDDIADMLSELDEERSEEVLELMEEDSEEVRELLQYEEDTAGGRMTTDFVALPDTATVKEALIHIGSLKLDEPVYFAYVVDTNNILTGYVQIWQMLKTENRQKPLGLLAEENTLTVTPDTDQETVARIMSKYDLSSLPVIDIEGHLLGRVTVDDIIDVLEEEASEDIFKLAGSDDAELEDPSPFSSCKTRLPWLLITLGTGFVTSMILKGFMQSITTMEVLALSFFVPIVMGMGGNTGIQSATLIIRGLALDSFNEKALYRLLLREMATGMLMGAICGSVIGIWARFVIGSSTAFHPAFLALSVGLALFSAMMFAAIFGAAVPLILNRFKVDPAVASGPFVSASNDIFALLIYYGVTFLMISVLPV</sequence>
<evidence type="ECO:0000313" key="12">
    <source>
        <dbReference type="Proteomes" id="UP000464954"/>
    </source>
</evidence>
<proteinExistence type="inferred from homology"/>
<feature type="domain" description="CBS" evidence="10">
    <location>
        <begin position="200"/>
        <end position="256"/>
    </location>
</feature>
<dbReference type="Gene3D" id="3.10.580.10">
    <property type="entry name" value="CBS-domain"/>
    <property type="match status" value="1"/>
</dbReference>
<dbReference type="RefSeq" id="WP_160626092.1">
    <property type="nucleotide sequence ID" value="NZ_CP047593.1"/>
</dbReference>
<feature type="transmembrane region" description="Helical" evidence="9">
    <location>
        <begin position="282"/>
        <end position="299"/>
    </location>
</feature>
<dbReference type="Gene3D" id="1.10.357.20">
    <property type="entry name" value="SLC41 divalent cation transporters, integral membrane domain"/>
    <property type="match status" value="1"/>
</dbReference>
<evidence type="ECO:0000256" key="2">
    <source>
        <dbReference type="ARBA" id="ARBA00009749"/>
    </source>
</evidence>
<dbReference type="InterPro" id="IPR006668">
    <property type="entry name" value="Mg_transptr_MgtE_intracell_dom"/>
</dbReference>
<dbReference type="SUPFAM" id="SSF158791">
    <property type="entry name" value="MgtE N-terminal domain-like"/>
    <property type="match status" value="1"/>
</dbReference>
<comment type="function">
    <text evidence="9">Acts as a magnesium transporter.</text>
</comment>
<comment type="subunit">
    <text evidence="9">Homodimer.</text>
</comment>
<feature type="domain" description="CBS" evidence="10">
    <location>
        <begin position="136"/>
        <end position="196"/>
    </location>
</feature>
<comment type="similarity">
    <text evidence="2 9">Belongs to the SLC41A transporter family.</text>
</comment>
<keyword evidence="7 9" id="KW-0472">Membrane</keyword>
<feature type="transmembrane region" description="Helical" evidence="9">
    <location>
        <begin position="390"/>
        <end position="417"/>
    </location>
</feature>
<dbReference type="InterPro" id="IPR006667">
    <property type="entry name" value="SLC41_membr_dom"/>
</dbReference>
<comment type="subcellular location">
    <subcellularLocation>
        <location evidence="9">Cell membrane</location>
        <topology evidence="9">Multi-pass membrane protein</topology>
    </subcellularLocation>
    <subcellularLocation>
        <location evidence="1">Membrane</location>
        <topology evidence="1">Multi-pass membrane protein</topology>
    </subcellularLocation>
</comment>
<dbReference type="SMART" id="SM00924">
    <property type="entry name" value="MgtE_N"/>
    <property type="match status" value="1"/>
</dbReference>
<keyword evidence="9" id="KW-0479">Metal-binding</keyword>
<dbReference type="GO" id="GO:0015095">
    <property type="term" value="F:magnesium ion transmembrane transporter activity"/>
    <property type="evidence" value="ECO:0007669"/>
    <property type="project" value="UniProtKB-UniRule"/>
</dbReference>
<dbReference type="KEGG" id="taer:GT409_00850"/>
<reference evidence="11 12" key="1">
    <citation type="submission" date="2020-01" db="EMBL/GenBank/DDBJ databases">
        <title>Ponticoccus aerotolerans gen. nov., sp. nov., an anaerobic bacterium and proposal of Ponticoccusceae fam. nov., Ponticoccusles ord. nov. and Ponticoccuse classis nov. in the phylum Kiritimatiellaeota.</title>
        <authorList>
            <person name="Zhou L.Y."/>
            <person name="Du Z.J."/>
        </authorList>
    </citation>
    <scope>NUCLEOTIDE SEQUENCE [LARGE SCALE GENOMIC DNA]</scope>
    <source>
        <strain evidence="11 12">S-5007</strain>
    </source>
</reference>
<evidence type="ECO:0000256" key="6">
    <source>
        <dbReference type="ARBA" id="ARBA00022989"/>
    </source>
</evidence>
<dbReference type="AlphaFoldDB" id="A0A6P1M793"/>
<dbReference type="PANTHER" id="PTHR43773">
    <property type="entry name" value="MAGNESIUM TRANSPORTER MGTE"/>
    <property type="match status" value="1"/>
</dbReference>
<dbReference type="PROSITE" id="PS51371">
    <property type="entry name" value="CBS"/>
    <property type="match status" value="2"/>
</dbReference>
<keyword evidence="8" id="KW-0129">CBS domain</keyword>
<evidence type="ECO:0000256" key="3">
    <source>
        <dbReference type="ARBA" id="ARBA00022448"/>
    </source>
</evidence>
<evidence type="ECO:0000256" key="8">
    <source>
        <dbReference type="PROSITE-ProRule" id="PRU00703"/>
    </source>
</evidence>
<evidence type="ECO:0000313" key="11">
    <source>
        <dbReference type="EMBL" id="QHI68058.1"/>
    </source>
</evidence>
<dbReference type="InterPro" id="IPR036739">
    <property type="entry name" value="SLC41_membr_dom_sf"/>
</dbReference>
<protein>
    <recommendedName>
        <fullName evidence="9">Magnesium transporter MgtE</fullName>
    </recommendedName>
</protein>
<gene>
    <name evidence="11" type="primary">mgtE</name>
    <name evidence="11" type="ORF">GT409_00850</name>
</gene>
<feature type="transmembrane region" description="Helical" evidence="9">
    <location>
        <begin position="358"/>
        <end position="378"/>
    </location>
</feature>
<dbReference type="InterPro" id="IPR038076">
    <property type="entry name" value="MgtE_N_sf"/>
</dbReference>
<keyword evidence="12" id="KW-1185">Reference proteome</keyword>
<dbReference type="GO" id="GO:0046872">
    <property type="term" value="F:metal ion binding"/>
    <property type="evidence" value="ECO:0007669"/>
    <property type="project" value="UniProtKB-KW"/>
</dbReference>
<evidence type="ECO:0000259" key="10">
    <source>
        <dbReference type="PROSITE" id="PS51371"/>
    </source>
</evidence>
<dbReference type="NCBIfam" id="TIGR00400">
    <property type="entry name" value="mgtE"/>
    <property type="match status" value="1"/>
</dbReference>
<dbReference type="Proteomes" id="UP000464954">
    <property type="component" value="Chromosome"/>
</dbReference>
<keyword evidence="6 9" id="KW-1133">Transmembrane helix</keyword>
<accession>A0A6P1M793</accession>
<dbReference type="InterPro" id="IPR000644">
    <property type="entry name" value="CBS_dom"/>
</dbReference>
<evidence type="ECO:0000256" key="1">
    <source>
        <dbReference type="ARBA" id="ARBA00004141"/>
    </source>
</evidence>
<evidence type="ECO:0000256" key="5">
    <source>
        <dbReference type="ARBA" id="ARBA00022842"/>
    </source>
</evidence>
<dbReference type="GO" id="GO:0005886">
    <property type="term" value="C:plasma membrane"/>
    <property type="evidence" value="ECO:0007669"/>
    <property type="project" value="UniProtKB-SubCell"/>
</dbReference>
<dbReference type="Pfam" id="PF03448">
    <property type="entry name" value="MgtE_N"/>
    <property type="match status" value="1"/>
</dbReference>
<dbReference type="Pfam" id="PF01769">
    <property type="entry name" value="MgtE"/>
    <property type="match status" value="1"/>
</dbReference>
<organism evidence="11 12">
    <name type="scientific">Tichowtungia aerotolerans</name>
    <dbReference type="NCBI Taxonomy" id="2697043"/>
    <lineage>
        <taxon>Bacteria</taxon>
        <taxon>Pseudomonadati</taxon>
        <taxon>Kiritimatiellota</taxon>
        <taxon>Tichowtungiia</taxon>
        <taxon>Tichowtungiales</taxon>
        <taxon>Tichowtungiaceae</taxon>
        <taxon>Tichowtungia</taxon>
    </lineage>
</organism>
<keyword evidence="9" id="KW-1003">Cell membrane</keyword>
<name>A0A6P1M793_9BACT</name>
<evidence type="ECO:0000256" key="7">
    <source>
        <dbReference type="ARBA" id="ARBA00023136"/>
    </source>
</evidence>
<feature type="transmembrane region" description="Helical" evidence="9">
    <location>
        <begin position="437"/>
        <end position="455"/>
    </location>
</feature>
<dbReference type="PANTHER" id="PTHR43773:SF1">
    <property type="entry name" value="MAGNESIUM TRANSPORTER MGTE"/>
    <property type="match status" value="1"/>
</dbReference>
<keyword evidence="3 9" id="KW-0813">Transport</keyword>
<dbReference type="EMBL" id="CP047593">
    <property type="protein sequence ID" value="QHI68058.1"/>
    <property type="molecule type" value="Genomic_DNA"/>
</dbReference>
<dbReference type="SUPFAM" id="SSF161093">
    <property type="entry name" value="MgtE membrane domain-like"/>
    <property type="match status" value="1"/>
</dbReference>
<keyword evidence="5 9" id="KW-0460">Magnesium</keyword>
<dbReference type="SUPFAM" id="SSF54631">
    <property type="entry name" value="CBS-domain pair"/>
    <property type="match status" value="1"/>
</dbReference>